<reference evidence="11 12" key="1">
    <citation type="submission" date="2020-02" db="EMBL/GenBank/DDBJ databases">
        <authorList>
            <person name="Ma Q."/>
            <person name="Huang Y."/>
            <person name="Song X."/>
            <person name="Pei D."/>
        </authorList>
    </citation>
    <scope>NUCLEOTIDE SEQUENCE [LARGE SCALE GENOMIC DNA]</scope>
    <source>
        <strain evidence="11">Sxm20200214</strain>
        <tissue evidence="11">Leaf</tissue>
    </source>
</reference>
<keyword evidence="8" id="KW-0472">Membrane</keyword>
<keyword evidence="7" id="KW-1133">Transmembrane helix</keyword>
<dbReference type="Gene3D" id="3.80.10.10">
    <property type="entry name" value="Ribonuclease Inhibitor"/>
    <property type="match status" value="2"/>
</dbReference>
<sequence>MTSIFQVSIYGNSLEGEIPNDITKTWNGVVFLDISINKFSGVFPPPIYNFSSLQYLSISDNYFTGRLRPDFGELLPNLLELNMGRNLLIGSIPTTLTNISTLQRLAMDNNTLTGSIPPSFGKLRNLQYIALRDNSLGSRSFGDLEFLDGLSNCTELEVLTVSGNRLGGTLDLSSNSLSGGIPSSIRNNTRLDTLNLFSNRFEGIIPQSLGNCTSLRFLGIGSNRLDGPIPWEIMRIQSLVEIDMSEVGLKCSEESPANRLAASEATKELISIRERFFKAGRTARR</sequence>
<evidence type="ECO:0000313" key="11">
    <source>
        <dbReference type="EMBL" id="KAG2329526.1"/>
    </source>
</evidence>
<dbReference type="PANTHER" id="PTHR48053:SF71">
    <property type="entry name" value="LEUCINE RICH REPEAT FAMILY PROTEIN, EXPRESSED"/>
    <property type="match status" value="1"/>
</dbReference>
<dbReference type="Pfam" id="PF13855">
    <property type="entry name" value="LRR_8"/>
    <property type="match status" value="1"/>
</dbReference>
<keyword evidence="12" id="KW-1185">Reference proteome</keyword>
<evidence type="ECO:0000256" key="8">
    <source>
        <dbReference type="ARBA" id="ARBA00023136"/>
    </source>
</evidence>
<organism evidence="11 12">
    <name type="scientific">Brassica carinata</name>
    <name type="common">Ethiopian mustard</name>
    <name type="synonym">Abyssinian cabbage</name>
    <dbReference type="NCBI Taxonomy" id="52824"/>
    <lineage>
        <taxon>Eukaryota</taxon>
        <taxon>Viridiplantae</taxon>
        <taxon>Streptophyta</taxon>
        <taxon>Embryophyta</taxon>
        <taxon>Tracheophyta</taxon>
        <taxon>Spermatophyta</taxon>
        <taxon>Magnoliopsida</taxon>
        <taxon>eudicotyledons</taxon>
        <taxon>Gunneridae</taxon>
        <taxon>Pentapetalae</taxon>
        <taxon>rosids</taxon>
        <taxon>malvids</taxon>
        <taxon>Brassicales</taxon>
        <taxon>Brassicaceae</taxon>
        <taxon>Brassiceae</taxon>
        <taxon>Brassica</taxon>
    </lineage>
</organism>
<dbReference type="InterPro" id="IPR032675">
    <property type="entry name" value="LRR_dom_sf"/>
</dbReference>
<dbReference type="InterPro" id="IPR051716">
    <property type="entry name" value="Plant_RL_S/T_kinase"/>
</dbReference>
<evidence type="ECO:0000256" key="1">
    <source>
        <dbReference type="ARBA" id="ARBA00004479"/>
    </source>
</evidence>
<keyword evidence="4" id="KW-0812">Transmembrane</keyword>
<gene>
    <name evidence="11" type="ORF">Bca52824_000706</name>
</gene>
<keyword evidence="5" id="KW-0732">Signal</keyword>
<dbReference type="Pfam" id="PF00560">
    <property type="entry name" value="LRR_1"/>
    <property type="match status" value="2"/>
</dbReference>
<dbReference type="PANTHER" id="PTHR48053">
    <property type="entry name" value="LEUCINE RICH REPEAT FAMILY PROTEIN, EXPRESSED"/>
    <property type="match status" value="1"/>
</dbReference>
<comment type="caution">
    <text evidence="11">The sequence shown here is derived from an EMBL/GenBank/DDBJ whole genome shotgun (WGS) entry which is preliminary data.</text>
</comment>
<dbReference type="FunFam" id="3.80.10.10:FF:000041">
    <property type="entry name" value="LRR receptor-like serine/threonine-protein kinase ERECTA"/>
    <property type="match status" value="1"/>
</dbReference>
<dbReference type="GO" id="GO:0016020">
    <property type="term" value="C:membrane"/>
    <property type="evidence" value="ECO:0007669"/>
    <property type="project" value="UniProtKB-SubCell"/>
</dbReference>
<evidence type="ECO:0000256" key="5">
    <source>
        <dbReference type="ARBA" id="ARBA00022729"/>
    </source>
</evidence>
<dbReference type="Proteomes" id="UP000886595">
    <property type="component" value="Unassembled WGS sequence"/>
</dbReference>
<keyword evidence="6" id="KW-0677">Repeat</keyword>
<dbReference type="AlphaFoldDB" id="A0A8X7WH44"/>
<proteinExistence type="inferred from homology"/>
<keyword evidence="10" id="KW-0325">Glycoprotein</keyword>
<dbReference type="OrthoDB" id="687555at2759"/>
<evidence type="ECO:0000256" key="4">
    <source>
        <dbReference type="ARBA" id="ARBA00022692"/>
    </source>
</evidence>
<evidence type="ECO:0000256" key="7">
    <source>
        <dbReference type="ARBA" id="ARBA00022989"/>
    </source>
</evidence>
<dbReference type="InterPro" id="IPR001611">
    <property type="entry name" value="Leu-rich_rpt"/>
</dbReference>
<name>A0A8X7WH44_BRACI</name>
<evidence type="ECO:0000256" key="9">
    <source>
        <dbReference type="ARBA" id="ARBA00023170"/>
    </source>
</evidence>
<protein>
    <submittedName>
        <fullName evidence="11">Uncharacterized protein</fullName>
    </submittedName>
</protein>
<comment type="subcellular location">
    <subcellularLocation>
        <location evidence="1">Membrane</location>
        <topology evidence="1">Single-pass type I membrane protein</topology>
    </subcellularLocation>
</comment>
<dbReference type="EMBL" id="JAAMPC010000001">
    <property type="protein sequence ID" value="KAG2329526.1"/>
    <property type="molecule type" value="Genomic_DNA"/>
</dbReference>
<evidence type="ECO:0000256" key="10">
    <source>
        <dbReference type="ARBA" id="ARBA00023180"/>
    </source>
</evidence>
<evidence type="ECO:0000256" key="6">
    <source>
        <dbReference type="ARBA" id="ARBA00022737"/>
    </source>
</evidence>
<keyword evidence="3" id="KW-0433">Leucine-rich repeat</keyword>
<evidence type="ECO:0000313" key="12">
    <source>
        <dbReference type="Proteomes" id="UP000886595"/>
    </source>
</evidence>
<evidence type="ECO:0000256" key="2">
    <source>
        <dbReference type="ARBA" id="ARBA00009592"/>
    </source>
</evidence>
<evidence type="ECO:0000256" key="3">
    <source>
        <dbReference type="ARBA" id="ARBA00022614"/>
    </source>
</evidence>
<accession>A0A8X7WH44</accession>
<comment type="similarity">
    <text evidence="2">Belongs to the RLP family.</text>
</comment>
<dbReference type="SUPFAM" id="SSF52058">
    <property type="entry name" value="L domain-like"/>
    <property type="match status" value="1"/>
</dbReference>
<keyword evidence="9" id="KW-0675">Receptor</keyword>